<evidence type="ECO:0000313" key="1">
    <source>
        <dbReference type="EMBL" id="SHH20385.1"/>
    </source>
</evidence>
<dbReference type="AlphaFoldDB" id="A0A1M5R1V1"/>
<dbReference type="InterPro" id="IPR050793">
    <property type="entry name" value="CMP-NeuNAc_synthase"/>
</dbReference>
<dbReference type="EMBL" id="FQXH01000010">
    <property type="protein sequence ID" value="SHH20385.1"/>
    <property type="molecule type" value="Genomic_DNA"/>
</dbReference>
<gene>
    <name evidence="1" type="ORF">SAMN02744040_01207</name>
</gene>
<protein>
    <submittedName>
        <fullName evidence="1">CMP-N,N'-diacetyllegionaminic acid synthase</fullName>
    </submittedName>
</protein>
<dbReference type="PANTHER" id="PTHR21485">
    <property type="entry name" value="HAD SUPERFAMILY MEMBERS CMAS AND KDSC"/>
    <property type="match status" value="1"/>
</dbReference>
<reference evidence="2" key="1">
    <citation type="submission" date="2016-11" db="EMBL/GenBank/DDBJ databases">
        <authorList>
            <person name="Varghese N."/>
            <person name="Submissions S."/>
        </authorList>
    </citation>
    <scope>NUCLEOTIDE SEQUENCE [LARGE SCALE GENOMIC DNA]</scope>
    <source>
        <strain evidence="2">DSM 15285</strain>
    </source>
</reference>
<dbReference type="OrthoDB" id="9805604at2"/>
<organism evidence="1 2">
    <name type="scientific">Tepidibacter thalassicus DSM 15285</name>
    <dbReference type="NCBI Taxonomy" id="1123350"/>
    <lineage>
        <taxon>Bacteria</taxon>
        <taxon>Bacillati</taxon>
        <taxon>Bacillota</taxon>
        <taxon>Clostridia</taxon>
        <taxon>Peptostreptococcales</taxon>
        <taxon>Peptostreptococcaceae</taxon>
        <taxon>Tepidibacter</taxon>
    </lineage>
</organism>
<dbReference type="RefSeq" id="WP_072724628.1">
    <property type="nucleotide sequence ID" value="NZ_FQXH01000010.1"/>
</dbReference>
<dbReference type="STRING" id="1123350.SAMN02744040_01207"/>
<proteinExistence type="predicted"/>
<evidence type="ECO:0000313" key="2">
    <source>
        <dbReference type="Proteomes" id="UP000242520"/>
    </source>
</evidence>
<name>A0A1M5R1V1_9FIRM</name>
<dbReference type="InterPro" id="IPR003329">
    <property type="entry name" value="Cytidylyl_trans"/>
</dbReference>
<dbReference type="Proteomes" id="UP000242520">
    <property type="component" value="Unassembled WGS sequence"/>
</dbReference>
<dbReference type="CDD" id="cd02513">
    <property type="entry name" value="CMP-NeuAc_Synthase"/>
    <property type="match status" value="1"/>
</dbReference>
<dbReference type="PANTHER" id="PTHR21485:SF6">
    <property type="entry name" value="N-ACYLNEURAMINATE CYTIDYLYLTRANSFERASE-RELATED"/>
    <property type="match status" value="1"/>
</dbReference>
<sequence>MEILAIIPARGGSKGVFRKNIKNFNGKPLIAWTIEAAKKSKYVNKVLVNTEDEEIAQISRKYGADIPFLRPENLAKDDTPTMEVIIHALNKLKENFNYNPEYTLLLQCTSPLRNKNHIDEAIELIIDKNVDSVISVTEVEHTPFWMKRIDDNGYLEDFIEYDKKIFTRRQDFPKLYRLNGAIYIAKTEKLLEFRDFEMKKTIPYVMDRVSSIDIDSLDDFNIAQFYMKNLKG</sequence>
<dbReference type="Gene3D" id="3.90.550.10">
    <property type="entry name" value="Spore Coat Polysaccharide Biosynthesis Protein SpsA, Chain A"/>
    <property type="match status" value="1"/>
</dbReference>
<dbReference type="InterPro" id="IPR029044">
    <property type="entry name" value="Nucleotide-diphossugar_trans"/>
</dbReference>
<dbReference type="Pfam" id="PF02348">
    <property type="entry name" value="CTP_transf_3"/>
    <property type="match status" value="1"/>
</dbReference>
<accession>A0A1M5R1V1</accession>
<dbReference type="SUPFAM" id="SSF53448">
    <property type="entry name" value="Nucleotide-diphospho-sugar transferases"/>
    <property type="match status" value="1"/>
</dbReference>
<keyword evidence="2" id="KW-1185">Reference proteome</keyword>
<dbReference type="GO" id="GO:0008781">
    <property type="term" value="F:N-acylneuraminate cytidylyltransferase activity"/>
    <property type="evidence" value="ECO:0007669"/>
    <property type="project" value="TreeGrafter"/>
</dbReference>